<organism evidence="2 3">
    <name type="scientific">Zizania palustris</name>
    <name type="common">Northern wild rice</name>
    <dbReference type="NCBI Taxonomy" id="103762"/>
    <lineage>
        <taxon>Eukaryota</taxon>
        <taxon>Viridiplantae</taxon>
        <taxon>Streptophyta</taxon>
        <taxon>Embryophyta</taxon>
        <taxon>Tracheophyta</taxon>
        <taxon>Spermatophyta</taxon>
        <taxon>Magnoliopsida</taxon>
        <taxon>Liliopsida</taxon>
        <taxon>Poales</taxon>
        <taxon>Poaceae</taxon>
        <taxon>BOP clade</taxon>
        <taxon>Oryzoideae</taxon>
        <taxon>Oryzeae</taxon>
        <taxon>Zizaniinae</taxon>
        <taxon>Zizania</taxon>
    </lineage>
</organism>
<dbReference type="Proteomes" id="UP000729402">
    <property type="component" value="Unassembled WGS sequence"/>
</dbReference>
<sequence length="109" mass="11420">MHTSWPAVETPSVGACRAITQATTTHRVPYRSTSVDNDDVGEDNMCDTHGTDGSETNVFCDGTRVHGSSNMTAPFTWGSKSNNLVDLGKGAPWAEGLTSSNTSTTAPSA</sequence>
<reference evidence="2" key="1">
    <citation type="journal article" date="2021" name="bioRxiv">
        <title>Whole Genome Assembly and Annotation of Northern Wild Rice, Zizania palustris L., Supports a Whole Genome Duplication in the Zizania Genus.</title>
        <authorList>
            <person name="Haas M."/>
            <person name="Kono T."/>
            <person name="Macchietto M."/>
            <person name="Millas R."/>
            <person name="McGilp L."/>
            <person name="Shao M."/>
            <person name="Duquette J."/>
            <person name="Hirsch C.N."/>
            <person name="Kimball J."/>
        </authorList>
    </citation>
    <scope>NUCLEOTIDE SEQUENCE</scope>
    <source>
        <tissue evidence="2">Fresh leaf tissue</tissue>
    </source>
</reference>
<evidence type="ECO:0000256" key="1">
    <source>
        <dbReference type="SAM" id="MobiDB-lite"/>
    </source>
</evidence>
<keyword evidence="3" id="KW-1185">Reference proteome</keyword>
<feature type="region of interest" description="Disordered" evidence="1">
    <location>
        <begin position="30"/>
        <end position="57"/>
    </location>
</feature>
<proteinExistence type="predicted"/>
<dbReference type="EMBL" id="JAAALK010000286">
    <property type="protein sequence ID" value="KAG8063727.1"/>
    <property type="molecule type" value="Genomic_DNA"/>
</dbReference>
<evidence type="ECO:0000313" key="2">
    <source>
        <dbReference type="EMBL" id="KAG8063727.1"/>
    </source>
</evidence>
<feature type="compositionally biased region" description="Acidic residues" evidence="1">
    <location>
        <begin position="36"/>
        <end position="45"/>
    </location>
</feature>
<dbReference type="AlphaFoldDB" id="A0A8J5SHH8"/>
<evidence type="ECO:0000313" key="3">
    <source>
        <dbReference type="Proteomes" id="UP000729402"/>
    </source>
</evidence>
<gene>
    <name evidence="2" type="ORF">GUJ93_ZPchr0003g18548</name>
</gene>
<reference evidence="2" key="2">
    <citation type="submission" date="2021-02" db="EMBL/GenBank/DDBJ databases">
        <authorList>
            <person name="Kimball J.A."/>
            <person name="Haas M.W."/>
            <person name="Macchietto M."/>
            <person name="Kono T."/>
            <person name="Duquette J."/>
            <person name="Shao M."/>
        </authorList>
    </citation>
    <scope>NUCLEOTIDE SEQUENCE</scope>
    <source>
        <tissue evidence="2">Fresh leaf tissue</tissue>
    </source>
</reference>
<name>A0A8J5SHH8_ZIZPA</name>
<accession>A0A8J5SHH8</accession>
<comment type="caution">
    <text evidence="2">The sequence shown here is derived from an EMBL/GenBank/DDBJ whole genome shotgun (WGS) entry which is preliminary data.</text>
</comment>
<protein>
    <submittedName>
        <fullName evidence="2">Uncharacterized protein</fullName>
    </submittedName>
</protein>